<keyword evidence="2" id="KW-1185">Reference proteome</keyword>
<dbReference type="InterPro" id="IPR012657">
    <property type="entry name" value="23S_rRNA-intervening_sequence"/>
</dbReference>
<dbReference type="Gene3D" id="1.20.1440.60">
    <property type="entry name" value="23S rRNA-intervening sequence"/>
    <property type="match status" value="1"/>
</dbReference>
<dbReference type="AlphaFoldDB" id="A0A5C6C6X5"/>
<evidence type="ECO:0008006" key="3">
    <source>
        <dbReference type="Google" id="ProtNLM"/>
    </source>
</evidence>
<proteinExistence type="predicted"/>
<protein>
    <recommendedName>
        <fullName evidence="3">Four helix bundle protein</fullName>
    </recommendedName>
</protein>
<dbReference type="NCBIfam" id="NF008911">
    <property type="entry name" value="PRK12275.1-2"/>
    <property type="match status" value="1"/>
</dbReference>
<gene>
    <name evidence="1" type="ORF">Pla144_49580</name>
</gene>
<comment type="caution">
    <text evidence="1">The sequence shown here is derived from an EMBL/GenBank/DDBJ whole genome shotgun (WGS) entry which is preliminary data.</text>
</comment>
<dbReference type="InterPro" id="IPR036583">
    <property type="entry name" value="23S_rRNA_IVS_sf"/>
</dbReference>
<dbReference type="CDD" id="cd16377">
    <property type="entry name" value="23S_rRNA_IVP_like"/>
    <property type="match status" value="1"/>
</dbReference>
<evidence type="ECO:0000313" key="1">
    <source>
        <dbReference type="EMBL" id="TWU20383.1"/>
    </source>
</evidence>
<evidence type="ECO:0000313" key="2">
    <source>
        <dbReference type="Proteomes" id="UP000318437"/>
    </source>
</evidence>
<accession>A0A5C6C6X5</accession>
<dbReference type="Proteomes" id="UP000318437">
    <property type="component" value="Unassembled WGS sequence"/>
</dbReference>
<sequence>MSGYRDLKVWELGVELSLKVYRLTSCFPKSEQYGLSSQMQRAAVSIPSNIAEGHARRSQGDFLRFLRIAKGSLAELETQLIISQRLGLAEKDRHTEILNMTEEESQMLSGLIRSVQDTK</sequence>
<dbReference type="PANTHER" id="PTHR38471">
    <property type="entry name" value="FOUR HELIX BUNDLE PROTEIN"/>
    <property type="match status" value="1"/>
</dbReference>
<dbReference type="OrthoDB" id="276165at2"/>
<organism evidence="1 2">
    <name type="scientific">Bythopirellula polymerisocia</name>
    <dbReference type="NCBI Taxonomy" id="2528003"/>
    <lineage>
        <taxon>Bacteria</taxon>
        <taxon>Pseudomonadati</taxon>
        <taxon>Planctomycetota</taxon>
        <taxon>Planctomycetia</taxon>
        <taxon>Pirellulales</taxon>
        <taxon>Lacipirellulaceae</taxon>
        <taxon>Bythopirellula</taxon>
    </lineage>
</organism>
<dbReference type="EMBL" id="SJPS01000015">
    <property type="protein sequence ID" value="TWU20383.1"/>
    <property type="molecule type" value="Genomic_DNA"/>
</dbReference>
<dbReference type="NCBIfam" id="TIGR02436">
    <property type="entry name" value="four helix bundle protein"/>
    <property type="match status" value="1"/>
</dbReference>
<dbReference type="RefSeq" id="WP_146453165.1">
    <property type="nucleotide sequence ID" value="NZ_SJPS01000015.1"/>
</dbReference>
<name>A0A5C6C6X5_9BACT</name>
<dbReference type="SUPFAM" id="SSF158446">
    <property type="entry name" value="IVS-encoded protein-like"/>
    <property type="match status" value="1"/>
</dbReference>
<reference evidence="1 2" key="1">
    <citation type="submission" date="2019-02" db="EMBL/GenBank/DDBJ databases">
        <title>Deep-cultivation of Planctomycetes and their phenomic and genomic characterization uncovers novel biology.</title>
        <authorList>
            <person name="Wiegand S."/>
            <person name="Jogler M."/>
            <person name="Boedeker C."/>
            <person name="Pinto D."/>
            <person name="Vollmers J."/>
            <person name="Rivas-Marin E."/>
            <person name="Kohn T."/>
            <person name="Peeters S.H."/>
            <person name="Heuer A."/>
            <person name="Rast P."/>
            <person name="Oberbeckmann S."/>
            <person name="Bunk B."/>
            <person name="Jeske O."/>
            <person name="Meyerdierks A."/>
            <person name="Storesund J.E."/>
            <person name="Kallscheuer N."/>
            <person name="Luecker S."/>
            <person name="Lage O.M."/>
            <person name="Pohl T."/>
            <person name="Merkel B.J."/>
            <person name="Hornburger P."/>
            <person name="Mueller R.-W."/>
            <person name="Bruemmer F."/>
            <person name="Labrenz M."/>
            <person name="Spormann A.M."/>
            <person name="Op Den Camp H."/>
            <person name="Overmann J."/>
            <person name="Amann R."/>
            <person name="Jetten M.S.M."/>
            <person name="Mascher T."/>
            <person name="Medema M.H."/>
            <person name="Devos D.P."/>
            <person name="Kaster A.-K."/>
            <person name="Ovreas L."/>
            <person name="Rohde M."/>
            <person name="Galperin M.Y."/>
            <person name="Jogler C."/>
        </authorList>
    </citation>
    <scope>NUCLEOTIDE SEQUENCE [LARGE SCALE GENOMIC DNA]</scope>
    <source>
        <strain evidence="1 2">Pla144</strain>
    </source>
</reference>
<dbReference type="PANTHER" id="PTHR38471:SF2">
    <property type="entry name" value="FOUR HELIX BUNDLE PROTEIN"/>
    <property type="match status" value="1"/>
</dbReference>
<dbReference type="Pfam" id="PF05635">
    <property type="entry name" value="23S_rRNA_IVP"/>
    <property type="match status" value="1"/>
</dbReference>